<reference evidence="1" key="1">
    <citation type="submission" date="2021-05" db="EMBL/GenBank/DDBJ databases">
        <authorList>
            <person name="Alioto T."/>
            <person name="Alioto T."/>
            <person name="Gomez Garrido J."/>
        </authorList>
    </citation>
    <scope>NUCLEOTIDE SEQUENCE</scope>
</reference>
<dbReference type="EMBL" id="HBUF01530570">
    <property type="protein sequence ID" value="CAG6751675.1"/>
    <property type="molecule type" value="Transcribed_RNA"/>
</dbReference>
<name>A0A8D8ZR76_9HEMI</name>
<accession>A0A8D8ZR76</accession>
<proteinExistence type="predicted"/>
<organism evidence="1">
    <name type="scientific">Cacopsylla melanoneura</name>
    <dbReference type="NCBI Taxonomy" id="428564"/>
    <lineage>
        <taxon>Eukaryota</taxon>
        <taxon>Metazoa</taxon>
        <taxon>Ecdysozoa</taxon>
        <taxon>Arthropoda</taxon>
        <taxon>Hexapoda</taxon>
        <taxon>Insecta</taxon>
        <taxon>Pterygota</taxon>
        <taxon>Neoptera</taxon>
        <taxon>Paraneoptera</taxon>
        <taxon>Hemiptera</taxon>
        <taxon>Sternorrhyncha</taxon>
        <taxon>Psylloidea</taxon>
        <taxon>Psyllidae</taxon>
        <taxon>Psyllinae</taxon>
        <taxon>Cacopsylla</taxon>
    </lineage>
</organism>
<evidence type="ECO:0000313" key="1">
    <source>
        <dbReference type="EMBL" id="CAG6751675.1"/>
    </source>
</evidence>
<dbReference type="AlphaFoldDB" id="A0A8D8ZR76"/>
<sequence length="148" mass="16120">MVLILVRNALFPSTVSLTLSLSLPSSPSSQLPTFTPSLTTLPLLFLFSSIPNTVVSVLLTLISSMCSHSFSLMSKSYPSCVSTRIRMISRIRSYRMRCLACSCFPLTHRKTLSCLTGANRSRRRGCLRSCCAGFTISSYACTSTSPCA</sequence>
<protein>
    <submittedName>
        <fullName evidence="1">Uncharacterized protein</fullName>
    </submittedName>
</protein>